<dbReference type="Proteomes" id="UP001385951">
    <property type="component" value="Unassembled WGS sequence"/>
</dbReference>
<reference evidence="1 2" key="1">
    <citation type="submission" date="2022-09" db="EMBL/GenBank/DDBJ databases">
        <authorList>
            <person name="Palmer J.M."/>
        </authorList>
    </citation>
    <scope>NUCLEOTIDE SEQUENCE [LARGE SCALE GENOMIC DNA]</scope>
    <source>
        <strain evidence="1 2">DSM 7382</strain>
    </source>
</reference>
<evidence type="ECO:0000313" key="1">
    <source>
        <dbReference type="EMBL" id="KAK7677035.1"/>
    </source>
</evidence>
<dbReference type="AlphaFoldDB" id="A0AAW0FK59"/>
<sequence>MLVNDTVINKLLLSDWLECLTDYDWSEMSISMLLNLSDSQDVPHAVQLICIIIELCHLNNSTFSPQEQSTFAALCLLGDIFEALMLPYITPTMTLSQQITSLISFSHLVCALFLENSISFMSNQLYGDLQAMTKNAIFHVAKTQVLNPKLEVFFALFGDDMLKTLFGRIRMIGSHTPNCNIQVLGHRLSSARNLQNIFYHHPEWEKKPQRLQITRSRDVDHLSPHS</sequence>
<evidence type="ECO:0000313" key="2">
    <source>
        <dbReference type="Proteomes" id="UP001385951"/>
    </source>
</evidence>
<keyword evidence="2" id="KW-1185">Reference proteome</keyword>
<proteinExistence type="predicted"/>
<organism evidence="1 2">
    <name type="scientific">Cerrena zonata</name>
    <dbReference type="NCBI Taxonomy" id="2478898"/>
    <lineage>
        <taxon>Eukaryota</taxon>
        <taxon>Fungi</taxon>
        <taxon>Dikarya</taxon>
        <taxon>Basidiomycota</taxon>
        <taxon>Agaricomycotina</taxon>
        <taxon>Agaricomycetes</taxon>
        <taxon>Polyporales</taxon>
        <taxon>Cerrenaceae</taxon>
        <taxon>Cerrena</taxon>
    </lineage>
</organism>
<comment type="caution">
    <text evidence="1">The sequence shown here is derived from an EMBL/GenBank/DDBJ whole genome shotgun (WGS) entry which is preliminary data.</text>
</comment>
<accession>A0AAW0FK59</accession>
<gene>
    <name evidence="1" type="ORF">QCA50_020000</name>
</gene>
<protein>
    <submittedName>
        <fullName evidence="1">Uncharacterized protein</fullName>
    </submittedName>
</protein>
<name>A0AAW0FK59_9APHY</name>
<dbReference type="EMBL" id="JASBNA010000097">
    <property type="protein sequence ID" value="KAK7677035.1"/>
    <property type="molecule type" value="Genomic_DNA"/>
</dbReference>